<dbReference type="AlphaFoldDB" id="A0A1H4QJ96"/>
<accession>A0A1H4QJ96</accession>
<evidence type="ECO:0000313" key="2">
    <source>
        <dbReference type="EMBL" id="SEC19690.1"/>
    </source>
</evidence>
<name>A0A1H4QJ96_9HYPH</name>
<organism evidence="2 3">
    <name type="scientific">Nitratireductor aquibiodomus</name>
    <dbReference type="NCBI Taxonomy" id="204799"/>
    <lineage>
        <taxon>Bacteria</taxon>
        <taxon>Pseudomonadati</taxon>
        <taxon>Pseudomonadota</taxon>
        <taxon>Alphaproteobacteria</taxon>
        <taxon>Hyphomicrobiales</taxon>
        <taxon>Phyllobacteriaceae</taxon>
        <taxon>Nitratireductor</taxon>
    </lineage>
</organism>
<dbReference type="SUPFAM" id="SSF53850">
    <property type="entry name" value="Periplasmic binding protein-like II"/>
    <property type="match status" value="1"/>
</dbReference>
<gene>
    <name evidence="2" type="ORF">SAMN05216452_4109</name>
</gene>
<dbReference type="PANTHER" id="PTHR31528:SF15">
    <property type="entry name" value="RIBOFLAVIN-BINDING PROTEIN RIBY"/>
    <property type="match status" value="1"/>
</dbReference>
<dbReference type="InterPro" id="IPR027939">
    <property type="entry name" value="NMT1/THI5"/>
</dbReference>
<proteinExistence type="predicted"/>
<feature type="domain" description="SsuA/THI5-like" evidence="1">
    <location>
        <begin position="55"/>
        <end position="260"/>
    </location>
</feature>
<dbReference type="GO" id="GO:0009228">
    <property type="term" value="P:thiamine biosynthetic process"/>
    <property type="evidence" value="ECO:0007669"/>
    <property type="project" value="InterPro"/>
</dbReference>
<dbReference type="Gene3D" id="3.40.190.10">
    <property type="entry name" value="Periplasmic binding protein-like II"/>
    <property type="match status" value="2"/>
</dbReference>
<dbReference type="RefSeq" id="WP_007007205.1">
    <property type="nucleotide sequence ID" value="NZ_FNSL01000002.1"/>
</dbReference>
<dbReference type="Pfam" id="PF09084">
    <property type="entry name" value="NMT1"/>
    <property type="match status" value="1"/>
</dbReference>
<dbReference type="PANTHER" id="PTHR31528">
    <property type="entry name" value="4-AMINO-5-HYDROXYMETHYL-2-METHYLPYRIMIDINE PHOSPHATE SYNTHASE THI11-RELATED"/>
    <property type="match status" value="1"/>
</dbReference>
<dbReference type="Proteomes" id="UP000199064">
    <property type="component" value="Unassembled WGS sequence"/>
</dbReference>
<evidence type="ECO:0000313" key="3">
    <source>
        <dbReference type="Proteomes" id="UP000199064"/>
    </source>
</evidence>
<evidence type="ECO:0000259" key="1">
    <source>
        <dbReference type="Pfam" id="PF09084"/>
    </source>
</evidence>
<sequence length="342" mass="36756">MFNDCKTMAQKASRWMRHMGVAAAALAITGGVAMAQELKQVTVVLPGSSAMAWYPMIVAQQRGFFKEEGLEVTIKSLDGSGAVLQAMEAGRAEFGAPGPGPVLNAVARGADVKFFYNLFSRGLFVLAGDRNDGIESAEGLRGKQIGVSTADGAEVSFARSALASVGVEPDEYKFVTIGQEGMAVTAFDRDTIHAFAASFTGIAVLKDRGVDVVDLTPEGLDLFGNGLAVRGEIYRDNPEMVAGFAKAIHKATKWGMENPEGVLEDGETYNPQEVERREYARALLDTVNQQYAPIGDNTLGYLPESGWNAWHKSLLDTGELDAAIEDLSVVYTNEFVENLEAK</sequence>
<dbReference type="EMBL" id="FNSL01000002">
    <property type="protein sequence ID" value="SEC19690.1"/>
    <property type="molecule type" value="Genomic_DNA"/>
</dbReference>
<reference evidence="3" key="1">
    <citation type="submission" date="2016-10" db="EMBL/GenBank/DDBJ databases">
        <authorList>
            <person name="Varghese N."/>
            <person name="Submissions S."/>
        </authorList>
    </citation>
    <scope>NUCLEOTIDE SEQUENCE [LARGE SCALE GENOMIC DNA]</scope>
    <source>
        <strain evidence="3">ES.061</strain>
    </source>
</reference>
<protein>
    <submittedName>
        <fullName evidence="2">NitT/TauT family transport system substrate-binding protein</fullName>
    </submittedName>
</protein>
<keyword evidence="3" id="KW-1185">Reference proteome</keyword>
<dbReference type="InterPro" id="IPR015168">
    <property type="entry name" value="SsuA/THI5"/>
</dbReference>